<keyword evidence="3" id="KW-1185">Reference proteome</keyword>
<protein>
    <submittedName>
        <fullName evidence="2">Uncharacterized protein</fullName>
    </submittedName>
</protein>
<comment type="caution">
    <text evidence="2">The sequence shown here is derived from an EMBL/GenBank/DDBJ whole genome shotgun (WGS) entry which is preliminary data.</text>
</comment>
<feature type="region of interest" description="Disordered" evidence="1">
    <location>
        <begin position="1"/>
        <end position="21"/>
    </location>
</feature>
<dbReference type="EMBL" id="JAVREL010000005">
    <property type="protein sequence ID" value="MDT0343280.1"/>
    <property type="molecule type" value="Genomic_DNA"/>
</dbReference>
<evidence type="ECO:0000313" key="3">
    <source>
        <dbReference type="Proteomes" id="UP001183246"/>
    </source>
</evidence>
<gene>
    <name evidence="2" type="ORF">RM590_11730</name>
</gene>
<name>A0ABU2MNT6_9ACTN</name>
<accession>A0ABU2MNT6</accession>
<organism evidence="2 3">
    <name type="scientific">Streptomyces litchfieldiae</name>
    <dbReference type="NCBI Taxonomy" id="3075543"/>
    <lineage>
        <taxon>Bacteria</taxon>
        <taxon>Bacillati</taxon>
        <taxon>Actinomycetota</taxon>
        <taxon>Actinomycetes</taxon>
        <taxon>Kitasatosporales</taxon>
        <taxon>Streptomycetaceae</taxon>
        <taxon>Streptomyces</taxon>
    </lineage>
</organism>
<proteinExistence type="predicted"/>
<sequence length="46" mass="5206">MTGTVIEPEEEDRPEEVPPPPEVVIEDLTAQLAELNERIRAHLEGR</sequence>
<evidence type="ECO:0000256" key="1">
    <source>
        <dbReference type="SAM" id="MobiDB-lite"/>
    </source>
</evidence>
<dbReference type="Proteomes" id="UP001183246">
    <property type="component" value="Unassembled WGS sequence"/>
</dbReference>
<reference evidence="3" key="1">
    <citation type="submission" date="2023-07" db="EMBL/GenBank/DDBJ databases">
        <title>30 novel species of actinomycetes from the DSMZ collection.</title>
        <authorList>
            <person name="Nouioui I."/>
        </authorList>
    </citation>
    <scope>NUCLEOTIDE SEQUENCE [LARGE SCALE GENOMIC DNA]</scope>
    <source>
        <strain evidence="3">DSM 44938</strain>
    </source>
</reference>
<evidence type="ECO:0000313" key="2">
    <source>
        <dbReference type="EMBL" id="MDT0343280.1"/>
    </source>
</evidence>
<dbReference type="RefSeq" id="WP_311704411.1">
    <property type="nucleotide sequence ID" value="NZ_JAVREL010000005.1"/>
</dbReference>